<dbReference type="InterPro" id="IPR003594">
    <property type="entry name" value="HATPase_dom"/>
</dbReference>
<evidence type="ECO:0000313" key="5">
    <source>
        <dbReference type="Proteomes" id="UP000808337"/>
    </source>
</evidence>
<feature type="repeat" description="TPR" evidence="1">
    <location>
        <begin position="295"/>
        <end position="328"/>
    </location>
</feature>
<dbReference type="InterPro" id="IPR011990">
    <property type="entry name" value="TPR-like_helical_dom_sf"/>
</dbReference>
<dbReference type="InterPro" id="IPR019734">
    <property type="entry name" value="TPR_rpt"/>
</dbReference>
<dbReference type="GO" id="GO:0000155">
    <property type="term" value="F:phosphorelay sensor kinase activity"/>
    <property type="evidence" value="ECO:0007669"/>
    <property type="project" value="InterPro"/>
</dbReference>
<proteinExistence type="predicted"/>
<protein>
    <submittedName>
        <fullName evidence="4">Tetratricopeptide repeat protein</fullName>
    </submittedName>
</protein>
<sequence length="653" mass="73379">MKKILSLFSILFSLQNSSFSQNQHLIDTLETQLKNHNTLKLELNLSSPSLYDTTAAKLLSRLAVEYRGNNPDKAMEYAQQSLALSEQIGYKKGMAIAYINLGISSEMKGDFLPALDYNKKALDIGLETNDKRNMAYAYNTIGVIYYNQSNYPEALKNYLASLKIKEEIGDKPGIANAYGNLGNIYSSQGNYPEALKSYTASLKMHEEIDNKYGIGDNYNNIGATYHDLRNYPEALKNYFLALQIRQEIKDVRGIADSYHAIGESYLSEGNYPEALKNQFAALKIQEEIDDQYSIAFTCIAIGDSYFGQGKYTDAYAYYNKALSLAKELGGLDLVASSYSGLAIVDSARGNFMKAFEHYKLYITYRDSIINTEKTEQIVALQMNYDFSKKQDSLNVVQAKKDLAAQKELNKNKLIRNTFIAGTMIFLLFAGAAILFYIDRMQRNRKKQLEEVRARISRDLHDDMGSTLQSISVMSEIVRMKSTSDNRQESIPFIEKIGSASREMVDKMNDIVWAVNPQNDDFENIILHMRAFGGELLAGKDIALHFKANGSLNDIRLSMEKRRSFFLVYKEALNNAYKYSCAKNVNVEISRTHHTLTLVVEDDGAGFNMNEERLITGGNGLKNMSTRAAELNGTISITSETGHGTKVSLTVNLS</sequence>
<dbReference type="InterPro" id="IPR011712">
    <property type="entry name" value="Sig_transdc_His_kin_sub3_dim/P"/>
</dbReference>
<comment type="caution">
    <text evidence="4">The sequence shown here is derived from an EMBL/GenBank/DDBJ whole genome shotgun (WGS) entry which is preliminary data.</text>
</comment>
<keyword evidence="2" id="KW-0472">Membrane</keyword>
<dbReference type="AlphaFoldDB" id="A0A9D7SRZ7"/>
<name>A0A9D7SRZ7_9BACT</name>
<keyword evidence="1" id="KW-0802">TPR repeat</keyword>
<dbReference type="Pfam" id="PF13424">
    <property type="entry name" value="TPR_12"/>
    <property type="match status" value="3"/>
</dbReference>
<keyword evidence="2" id="KW-1133">Transmembrane helix</keyword>
<dbReference type="PROSITE" id="PS50109">
    <property type="entry name" value="HIS_KIN"/>
    <property type="match status" value="1"/>
</dbReference>
<dbReference type="Proteomes" id="UP000808337">
    <property type="component" value="Unassembled WGS sequence"/>
</dbReference>
<dbReference type="Pfam" id="PF07730">
    <property type="entry name" value="HisKA_3"/>
    <property type="match status" value="1"/>
</dbReference>
<accession>A0A9D7SRZ7</accession>
<dbReference type="PANTHER" id="PTHR10098:SF108">
    <property type="entry name" value="TETRATRICOPEPTIDE REPEAT PROTEIN 28"/>
    <property type="match status" value="1"/>
</dbReference>
<dbReference type="Gene3D" id="3.30.565.10">
    <property type="entry name" value="Histidine kinase-like ATPase, C-terminal domain"/>
    <property type="match status" value="1"/>
</dbReference>
<evidence type="ECO:0000313" key="4">
    <source>
        <dbReference type="EMBL" id="MBK9981044.1"/>
    </source>
</evidence>
<feature type="domain" description="Histidine kinase" evidence="3">
    <location>
        <begin position="458"/>
        <end position="653"/>
    </location>
</feature>
<dbReference type="SMART" id="SM00028">
    <property type="entry name" value="TPR"/>
    <property type="match status" value="8"/>
</dbReference>
<dbReference type="Gene3D" id="1.20.5.1930">
    <property type="match status" value="1"/>
</dbReference>
<feature type="repeat" description="TPR" evidence="1">
    <location>
        <begin position="175"/>
        <end position="208"/>
    </location>
</feature>
<evidence type="ECO:0000256" key="1">
    <source>
        <dbReference type="PROSITE-ProRule" id="PRU00339"/>
    </source>
</evidence>
<keyword evidence="2" id="KW-0812">Transmembrane</keyword>
<feature type="transmembrane region" description="Helical" evidence="2">
    <location>
        <begin position="418"/>
        <end position="437"/>
    </location>
</feature>
<evidence type="ECO:0000256" key="2">
    <source>
        <dbReference type="SAM" id="Phobius"/>
    </source>
</evidence>
<dbReference type="Pfam" id="PF02518">
    <property type="entry name" value="HATPase_c"/>
    <property type="match status" value="1"/>
</dbReference>
<dbReference type="InterPro" id="IPR036890">
    <property type="entry name" value="HATPase_C_sf"/>
</dbReference>
<dbReference type="GO" id="GO:0046983">
    <property type="term" value="F:protein dimerization activity"/>
    <property type="evidence" value="ECO:0007669"/>
    <property type="project" value="InterPro"/>
</dbReference>
<feature type="repeat" description="TPR" evidence="1">
    <location>
        <begin position="135"/>
        <end position="168"/>
    </location>
</feature>
<reference evidence="4 5" key="1">
    <citation type="submission" date="2020-10" db="EMBL/GenBank/DDBJ databases">
        <title>Connecting structure to function with the recovery of over 1000 high-quality activated sludge metagenome-assembled genomes encoding full-length rRNA genes using long-read sequencing.</title>
        <authorList>
            <person name="Singleton C.M."/>
            <person name="Petriglieri F."/>
            <person name="Kristensen J.M."/>
            <person name="Kirkegaard R.H."/>
            <person name="Michaelsen T.Y."/>
            <person name="Andersen M.H."/>
            <person name="Karst S.M."/>
            <person name="Dueholm M.S."/>
            <person name="Nielsen P.H."/>
            <person name="Albertsen M."/>
        </authorList>
    </citation>
    <scope>NUCLEOTIDE SEQUENCE [LARGE SCALE GENOMIC DNA]</scope>
    <source>
        <strain evidence="4">Ribe_18-Q3-R11-54_MAXAC.273</strain>
    </source>
</reference>
<dbReference type="EMBL" id="JADKGY010000001">
    <property type="protein sequence ID" value="MBK9981044.1"/>
    <property type="molecule type" value="Genomic_DNA"/>
</dbReference>
<dbReference type="Gene3D" id="1.25.40.10">
    <property type="entry name" value="Tetratricopeptide repeat domain"/>
    <property type="match status" value="3"/>
</dbReference>
<dbReference type="PROSITE" id="PS50293">
    <property type="entry name" value="TPR_REGION"/>
    <property type="match status" value="1"/>
</dbReference>
<dbReference type="SUPFAM" id="SSF48452">
    <property type="entry name" value="TPR-like"/>
    <property type="match status" value="2"/>
</dbReference>
<dbReference type="SUPFAM" id="SSF55874">
    <property type="entry name" value="ATPase domain of HSP90 chaperone/DNA topoisomerase II/histidine kinase"/>
    <property type="match status" value="1"/>
</dbReference>
<gene>
    <name evidence="4" type="ORF">IPP15_01235</name>
</gene>
<dbReference type="PROSITE" id="PS50005">
    <property type="entry name" value="TPR"/>
    <property type="match status" value="5"/>
</dbReference>
<feature type="repeat" description="TPR" evidence="1">
    <location>
        <begin position="255"/>
        <end position="288"/>
    </location>
</feature>
<feature type="repeat" description="TPR" evidence="1">
    <location>
        <begin position="215"/>
        <end position="248"/>
    </location>
</feature>
<dbReference type="PANTHER" id="PTHR10098">
    <property type="entry name" value="RAPSYN-RELATED"/>
    <property type="match status" value="1"/>
</dbReference>
<organism evidence="4 5">
    <name type="scientific">Candidatus Opimibacter skivensis</name>
    <dbReference type="NCBI Taxonomy" id="2982028"/>
    <lineage>
        <taxon>Bacteria</taxon>
        <taxon>Pseudomonadati</taxon>
        <taxon>Bacteroidota</taxon>
        <taxon>Saprospiria</taxon>
        <taxon>Saprospirales</taxon>
        <taxon>Saprospiraceae</taxon>
        <taxon>Candidatus Opimibacter</taxon>
    </lineage>
</organism>
<dbReference type="InterPro" id="IPR005467">
    <property type="entry name" value="His_kinase_dom"/>
</dbReference>
<dbReference type="CDD" id="cd16917">
    <property type="entry name" value="HATPase_UhpB-NarQ-NarX-like"/>
    <property type="match status" value="1"/>
</dbReference>
<dbReference type="GO" id="GO:0016020">
    <property type="term" value="C:membrane"/>
    <property type="evidence" value="ECO:0007669"/>
    <property type="project" value="InterPro"/>
</dbReference>
<evidence type="ECO:0000259" key="3">
    <source>
        <dbReference type="PROSITE" id="PS50109"/>
    </source>
</evidence>